<gene>
    <name evidence="2" type="ORF">XENORESO_016656</name>
</gene>
<protein>
    <submittedName>
        <fullName evidence="2">Uncharacterized protein</fullName>
    </submittedName>
</protein>
<evidence type="ECO:0000256" key="1">
    <source>
        <dbReference type="SAM" id="MobiDB-lite"/>
    </source>
</evidence>
<sequence>MFLEEHQRFCSLTASGTHVEMIVLSPSSKLFKNFDSSASTLPPTPRETRSYSSSHQINPVSGEKLVQIESVSKTGSHQNTITSGLQVSHRLLTNRTDWVLVLAEKHEQQANQTRAENQHGRHHGDEAGLDLETGWEQSVCDGGWGSTCFY</sequence>
<dbReference type="EMBL" id="JAHRIM010095619">
    <property type="protein sequence ID" value="MEQ2278349.1"/>
    <property type="molecule type" value="Genomic_DNA"/>
</dbReference>
<comment type="caution">
    <text evidence="2">The sequence shown here is derived from an EMBL/GenBank/DDBJ whole genome shotgun (WGS) entry which is preliminary data.</text>
</comment>
<proteinExistence type="predicted"/>
<organism evidence="2 3">
    <name type="scientific">Xenotaenia resolanae</name>
    <dbReference type="NCBI Taxonomy" id="208358"/>
    <lineage>
        <taxon>Eukaryota</taxon>
        <taxon>Metazoa</taxon>
        <taxon>Chordata</taxon>
        <taxon>Craniata</taxon>
        <taxon>Vertebrata</taxon>
        <taxon>Euteleostomi</taxon>
        <taxon>Actinopterygii</taxon>
        <taxon>Neopterygii</taxon>
        <taxon>Teleostei</taxon>
        <taxon>Neoteleostei</taxon>
        <taxon>Acanthomorphata</taxon>
        <taxon>Ovalentaria</taxon>
        <taxon>Atherinomorphae</taxon>
        <taxon>Cyprinodontiformes</taxon>
        <taxon>Goodeidae</taxon>
        <taxon>Xenotaenia</taxon>
    </lineage>
</organism>
<evidence type="ECO:0000313" key="3">
    <source>
        <dbReference type="Proteomes" id="UP001444071"/>
    </source>
</evidence>
<keyword evidence="3" id="KW-1185">Reference proteome</keyword>
<accession>A0ABV0XAG5</accession>
<reference evidence="2 3" key="1">
    <citation type="submission" date="2021-06" db="EMBL/GenBank/DDBJ databases">
        <authorList>
            <person name="Palmer J.M."/>
        </authorList>
    </citation>
    <scope>NUCLEOTIDE SEQUENCE [LARGE SCALE GENOMIC DNA]</scope>
    <source>
        <strain evidence="2 3">XR_2019</strain>
        <tissue evidence="2">Muscle</tissue>
    </source>
</reference>
<dbReference type="Proteomes" id="UP001444071">
    <property type="component" value="Unassembled WGS sequence"/>
</dbReference>
<name>A0ABV0XAG5_9TELE</name>
<feature type="region of interest" description="Disordered" evidence="1">
    <location>
        <begin position="36"/>
        <end position="57"/>
    </location>
</feature>
<evidence type="ECO:0000313" key="2">
    <source>
        <dbReference type="EMBL" id="MEQ2278349.1"/>
    </source>
</evidence>